<name>A0ABV5L7K5_9ACTN</name>
<dbReference type="InterPro" id="IPR025110">
    <property type="entry name" value="AMP-bd_C"/>
</dbReference>
<feature type="domain" description="AMP-dependent synthetase/ligase" evidence="4">
    <location>
        <begin position="42"/>
        <end position="401"/>
    </location>
</feature>
<evidence type="ECO:0000256" key="3">
    <source>
        <dbReference type="SAM" id="MobiDB-lite"/>
    </source>
</evidence>
<accession>A0ABV5L7K5</accession>
<protein>
    <submittedName>
        <fullName evidence="6">Amino acid adenylation domain-containing protein</fullName>
    </submittedName>
</protein>
<gene>
    <name evidence="6" type="ORF">ACFFUA_08445</name>
</gene>
<dbReference type="Pfam" id="PF13193">
    <property type="entry name" value="AMP-binding_C"/>
    <property type="match status" value="1"/>
</dbReference>
<dbReference type="Gene3D" id="3.30.300.30">
    <property type="match status" value="1"/>
</dbReference>
<dbReference type="InterPro" id="IPR045851">
    <property type="entry name" value="AMP-bd_C_sf"/>
</dbReference>
<dbReference type="InterPro" id="IPR042099">
    <property type="entry name" value="ANL_N_sf"/>
</dbReference>
<dbReference type="InterPro" id="IPR000873">
    <property type="entry name" value="AMP-dep_synth/lig_dom"/>
</dbReference>
<evidence type="ECO:0000313" key="7">
    <source>
        <dbReference type="Proteomes" id="UP001589753"/>
    </source>
</evidence>
<dbReference type="RefSeq" id="WP_380955041.1">
    <property type="nucleotide sequence ID" value="NZ_JBHMDI010000014.1"/>
</dbReference>
<evidence type="ECO:0000313" key="6">
    <source>
        <dbReference type="EMBL" id="MFB9347490.1"/>
    </source>
</evidence>
<dbReference type="PANTHER" id="PTHR44845:SF6">
    <property type="entry name" value="BETA-ALANINE-ACTIVATING ENZYME"/>
    <property type="match status" value="1"/>
</dbReference>
<dbReference type="NCBIfam" id="TIGR01733">
    <property type="entry name" value="AA-adenyl-dom"/>
    <property type="match status" value="1"/>
</dbReference>
<dbReference type="Pfam" id="PF00501">
    <property type="entry name" value="AMP-binding"/>
    <property type="match status" value="1"/>
</dbReference>
<dbReference type="PANTHER" id="PTHR44845">
    <property type="entry name" value="CARRIER DOMAIN-CONTAINING PROTEIN"/>
    <property type="match status" value="1"/>
</dbReference>
<evidence type="ECO:0000256" key="2">
    <source>
        <dbReference type="ARBA" id="ARBA00022553"/>
    </source>
</evidence>
<keyword evidence="7" id="KW-1185">Reference proteome</keyword>
<dbReference type="Gene3D" id="3.40.50.12780">
    <property type="entry name" value="N-terminal domain of ligase-like"/>
    <property type="match status" value="1"/>
</dbReference>
<evidence type="ECO:0000259" key="4">
    <source>
        <dbReference type="Pfam" id="PF00501"/>
    </source>
</evidence>
<evidence type="ECO:0000259" key="5">
    <source>
        <dbReference type="Pfam" id="PF13193"/>
    </source>
</evidence>
<dbReference type="SUPFAM" id="SSF56801">
    <property type="entry name" value="Acetyl-CoA synthetase-like"/>
    <property type="match status" value="1"/>
</dbReference>
<feature type="region of interest" description="Disordered" evidence="3">
    <location>
        <begin position="157"/>
        <end position="176"/>
    </location>
</feature>
<evidence type="ECO:0000256" key="1">
    <source>
        <dbReference type="ARBA" id="ARBA00022450"/>
    </source>
</evidence>
<dbReference type="CDD" id="cd05930">
    <property type="entry name" value="A_NRPS"/>
    <property type="match status" value="1"/>
</dbReference>
<dbReference type="EMBL" id="JBHMDI010000014">
    <property type="protein sequence ID" value="MFB9347490.1"/>
    <property type="molecule type" value="Genomic_DNA"/>
</dbReference>
<organism evidence="6 7">
    <name type="scientific">Streptomyces heliomycini</name>
    <dbReference type="NCBI Taxonomy" id="284032"/>
    <lineage>
        <taxon>Bacteria</taxon>
        <taxon>Bacillati</taxon>
        <taxon>Actinomycetota</taxon>
        <taxon>Actinomycetes</taxon>
        <taxon>Kitasatosporales</taxon>
        <taxon>Streptomycetaceae</taxon>
        <taxon>Streptomyces</taxon>
    </lineage>
</organism>
<comment type="caution">
    <text evidence="6">The sequence shown here is derived from an EMBL/GenBank/DDBJ whole genome shotgun (WGS) entry which is preliminary data.</text>
</comment>
<reference evidence="6 7" key="1">
    <citation type="submission" date="2024-09" db="EMBL/GenBank/DDBJ databases">
        <authorList>
            <person name="Sun Q."/>
            <person name="Mori K."/>
        </authorList>
    </citation>
    <scope>NUCLEOTIDE SEQUENCE [LARGE SCALE GENOMIC DNA]</scope>
    <source>
        <strain evidence="6 7">JCM 9767</strain>
    </source>
</reference>
<feature type="domain" description="AMP-binding enzyme C-terminal" evidence="5">
    <location>
        <begin position="460"/>
        <end position="532"/>
    </location>
</feature>
<dbReference type="InterPro" id="IPR010071">
    <property type="entry name" value="AA_adenyl_dom"/>
</dbReference>
<sequence>MSGATPLGELRLVPGTAALARARALRNPMEVDVASAVLDHVARHAEQDADRPAVVHGDRVVTYRGLLERVGTLRVELLARGCGAGDVVAATGLRCPDSVVVLLAVESVAAVYLPVDPEWPADRIADVLKRGGARCLVDCTPAVTGAAREAAARVGVKPVPVPDSSTPDAPLPSVGEHDRSREARYTIFTSGTTGRPKGAVVEHRGMMNHLWAKVVDLSLGPADTVAFTAPLVFDIAVWQMLAPLLVGGTVAVVDDADLAFPRRLVGALSRSRTSVVELVPTVLGWLVDQVRREGPGPLAGLRWVISTGEELRPALAKRVVEAFPDAQVLNAYGPTECSDDVTHQVVGAPETALDRLPVGAAVANAVLHVLVRESGDQWRTAEEGEPGELFVGGLPVGLGYLNNDATTRSAFFEDVIDPDSPTGRLYRTGDLAHVEDGRVHYLGRADRQVKVSGVRMELDEVEVVLSRHPAVESCAVVLGEAQGHAVLTAHYSVRRPVTADELKEYLSARLPAAMVPRRWRRWEALPLTRNGKTDHRALRDVGAAEVTSP</sequence>
<keyword evidence="2" id="KW-0597">Phosphoprotein</keyword>
<dbReference type="Proteomes" id="UP001589753">
    <property type="component" value="Unassembled WGS sequence"/>
</dbReference>
<keyword evidence="1" id="KW-0596">Phosphopantetheine</keyword>
<proteinExistence type="predicted"/>